<protein>
    <submittedName>
        <fullName evidence="1">Uncharacterized protein</fullName>
    </submittedName>
</protein>
<sequence length="165" mass="18693">MPFVRGESYTREHIHAELGGETVSYLPQRAGRVVCGCFSQDSNREAPYEILVGGSDEEGVDRPILKKARQLAKQGGPIPVFLKQGPNAWMYDGHYRVKGVIEDRSYLEGKQRRAGRTDVALALLLEPVEAAHDTYLLTWNPGNWQWDDLEDWVLRTAEGRPVEDR</sequence>
<keyword evidence="1" id="KW-0614">Plasmid</keyword>
<proteinExistence type="predicted"/>
<reference evidence="1 2" key="1">
    <citation type="submission" date="2019-02" db="EMBL/GenBank/DDBJ databases">
        <title>Deep-cultivation of Planctomycetes and their phenomic and genomic characterization uncovers novel biology.</title>
        <authorList>
            <person name="Wiegand S."/>
            <person name="Jogler M."/>
            <person name="Boedeker C."/>
            <person name="Pinto D."/>
            <person name="Vollmers J."/>
            <person name="Rivas-Marin E."/>
            <person name="Kohn T."/>
            <person name="Peeters S.H."/>
            <person name="Heuer A."/>
            <person name="Rast P."/>
            <person name="Oberbeckmann S."/>
            <person name="Bunk B."/>
            <person name="Jeske O."/>
            <person name="Meyerdierks A."/>
            <person name="Storesund J.E."/>
            <person name="Kallscheuer N."/>
            <person name="Luecker S."/>
            <person name="Lage O.M."/>
            <person name="Pohl T."/>
            <person name="Merkel B.J."/>
            <person name="Hornburger P."/>
            <person name="Mueller R.-W."/>
            <person name="Bruemmer F."/>
            <person name="Labrenz M."/>
            <person name="Spormann A.M."/>
            <person name="Op den Camp H."/>
            <person name="Overmann J."/>
            <person name="Amann R."/>
            <person name="Jetten M.S.M."/>
            <person name="Mascher T."/>
            <person name="Medema M.H."/>
            <person name="Devos D.P."/>
            <person name="Kaster A.-K."/>
            <person name="Ovreas L."/>
            <person name="Rohde M."/>
            <person name="Galperin M.Y."/>
            <person name="Jogler C."/>
        </authorList>
    </citation>
    <scope>NUCLEOTIDE SEQUENCE [LARGE SCALE GENOMIC DNA]</scope>
    <source>
        <strain evidence="1 2">ElP</strain>
        <plasmid evidence="2">pelp_1</plasmid>
    </source>
</reference>
<dbReference type="RefSeq" id="WP_145279494.1">
    <property type="nucleotide sequence ID" value="NZ_CP036427.1"/>
</dbReference>
<evidence type="ECO:0000313" key="1">
    <source>
        <dbReference type="EMBL" id="QDV39271.1"/>
    </source>
</evidence>
<organism evidence="1 2">
    <name type="scientific">Tautonia plasticadhaerens</name>
    <dbReference type="NCBI Taxonomy" id="2527974"/>
    <lineage>
        <taxon>Bacteria</taxon>
        <taxon>Pseudomonadati</taxon>
        <taxon>Planctomycetota</taxon>
        <taxon>Planctomycetia</taxon>
        <taxon>Isosphaerales</taxon>
        <taxon>Isosphaeraceae</taxon>
        <taxon>Tautonia</taxon>
    </lineage>
</organism>
<keyword evidence="2" id="KW-1185">Reference proteome</keyword>
<dbReference type="KEGG" id="tpla:ElP_72350"/>
<gene>
    <name evidence="1" type="ORF">ElP_72350</name>
</gene>
<geneLocation type="plasmid" evidence="2">
    <name>pelp_1</name>
</geneLocation>
<dbReference type="EMBL" id="CP036427">
    <property type="protein sequence ID" value="QDV39271.1"/>
    <property type="molecule type" value="Genomic_DNA"/>
</dbReference>
<dbReference type="OrthoDB" id="32277at2"/>
<name>A0A518HEL3_9BACT</name>
<dbReference type="AlphaFoldDB" id="A0A518HEL3"/>
<dbReference type="Proteomes" id="UP000317835">
    <property type="component" value="Plasmid pElP_1"/>
</dbReference>
<accession>A0A518HEL3</accession>
<evidence type="ECO:0000313" key="2">
    <source>
        <dbReference type="Proteomes" id="UP000317835"/>
    </source>
</evidence>